<dbReference type="OrthoDB" id="3464494at2"/>
<dbReference type="PANTHER" id="PTHR18964">
    <property type="entry name" value="ROK (REPRESSOR, ORF, KINASE) FAMILY"/>
    <property type="match status" value="1"/>
</dbReference>
<dbReference type="InterPro" id="IPR036388">
    <property type="entry name" value="WH-like_DNA-bd_sf"/>
</dbReference>
<gene>
    <name evidence="2" type="ORF">C7S10_13010</name>
</gene>
<dbReference type="SUPFAM" id="SSF53067">
    <property type="entry name" value="Actin-like ATPase domain"/>
    <property type="match status" value="1"/>
</dbReference>
<sequence>MFGSQMITLVRGRFGSAASQVIEQTRAFGPISRDELTRRTGLSNATINRTVAQMLRAGLLAERPDEVVVGANGRPGIPVEVDGSSFATLGFHVGHGVDTVAIGDLAGRVLGQRRVTRPLDSAPDLEALARVSAELLGGLPGRSPLAAGLVAPWADLDLDREAMGEELGELLGLDVTTAEHVAAIAATEFLHRRAGTGGVTLYVYARNTVGFALAVDKGAVTEVSRVGSLTHFPAGPDTPCECGGTGHLAANYSDHALLARGVAGGAVSAEATIDDLVAAAGTDARARALLEERAVAMGRVAAIVRDMVAPHRVVLVGQGFTAYPPALASTLDAFRAHSAGAEVELSVTRFGGGIQAAAACTVALGPIYDDPLGLAPAVRDTPLPIPAPSTKGNIA</sequence>
<dbReference type="SUPFAM" id="SSF46785">
    <property type="entry name" value="Winged helix' DNA-binding domain"/>
    <property type="match status" value="1"/>
</dbReference>
<dbReference type="Pfam" id="PF00480">
    <property type="entry name" value="ROK"/>
    <property type="match status" value="1"/>
</dbReference>
<comment type="similarity">
    <text evidence="1">Belongs to the ROK (NagC/XylR) family.</text>
</comment>
<evidence type="ECO:0000256" key="1">
    <source>
        <dbReference type="ARBA" id="ARBA00006479"/>
    </source>
</evidence>
<dbReference type="Proteomes" id="UP000244867">
    <property type="component" value="Unassembled WGS sequence"/>
</dbReference>
<dbReference type="InterPro" id="IPR000600">
    <property type="entry name" value="ROK"/>
</dbReference>
<proteinExistence type="inferred from homology"/>
<dbReference type="RefSeq" id="WP_108344861.1">
    <property type="nucleotide sequence ID" value="NZ_PYXZ01000005.1"/>
</dbReference>
<comment type="caution">
    <text evidence="2">The sequence shown here is derived from an EMBL/GenBank/DDBJ whole genome shotgun (WGS) entry which is preliminary data.</text>
</comment>
<accession>A0A2R7YW76</accession>
<reference evidence="2 3" key="1">
    <citation type="submission" date="2018-03" db="EMBL/GenBank/DDBJ databases">
        <authorList>
            <person name="Keele B.F."/>
        </authorList>
    </citation>
    <scope>NUCLEOTIDE SEQUENCE [LARGE SCALE GENOMIC DNA]</scope>
    <source>
        <strain evidence="2 3">IB-3</strain>
    </source>
</reference>
<evidence type="ECO:0000313" key="2">
    <source>
        <dbReference type="EMBL" id="PUA80667.1"/>
    </source>
</evidence>
<dbReference type="Gene3D" id="3.30.420.40">
    <property type="match status" value="2"/>
</dbReference>
<organism evidence="2 3">
    <name type="scientific">Nocardioides currus</name>
    <dbReference type="NCBI Taxonomy" id="2133958"/>
    <lineage>
        <taxon>Bacteria</taxon>
        <taxon>Bacillati</taxon>
        <taxon>Actinomycetota</taxon>
        <taxon>Actinomycetes</taxon>
        <taxon>Propionibacteriales</taxon>
        <taxon>Nocardioidaceae</taxon>
        <taxon>Nocardioides</taxon>
    </lineage>
</organism>
<dbReference type="PANTHER" id="PTHR18964:SF149">
    <property type="entry name" value="BIFUNCTIONAL UDP-N-ACETYLGLUCOSAMINE 2-EPIMERASE_N-ACETYLMANNOSAMINE KINASE"/>
    <property type="match status" value="1"/>
</dbReference>
<dbReference type="AlphaFoldDB" id="A0A2R7YW76"/>
<dbReference type="InterPro" id="IPR036390">
    <property type="entry name" value="WH_DNA-bd_sf"/>
</dbReference>
<protein>
    <recommendedName>
        <fullName evidence="4">ROK family transcriptional regulator</fullName>
    </recommendedName>
</protein>
<evidence type="ECO:0008006" key="4">
    <source>
        <dbReference type="Google" id="ProtNLM"/>
    </source>
</evidence>
<dbReference type="Gene3D" id="1.10.10.10">
    <property type="entry name" value="Winged helix-like DNA-binding domain superfamily/Winged helix DNA-binding domain"/>
    <property type="match status" value="1"/>
</dbReference>
<keyword evidence="3" id="KW-1185">Reference proteome</keyword>
<dbReference type="EMBL" id="PYXZ01000005">
    <property type="protein sequence ID" value="PUA80667.1"/>
    <property type="molecule type" value="Genomic_DNA"/>
</dbReference>
<evidence type="ECO:0000313" key="3">
    <source>
        <dbReference type="Proteomes" id="UP000244867"/>
    </source>
</evidence>
<dbReference type="InterPro" id="IPR043129">
    <property type="entry name" value="ATPase_NBD"/>
</dbReference>
<name>A0A2R7YW76_9ACTN</name>